<comment type="caution">
    <text evidence="1">The sequence shown here is derived from an EMBL/GenBank/DDBJ whole genome shotgun (WGS) entry which is preliminary data.</text>
</comment>
<dbReference type="EMBL" id="JACNJZ010000153">
    <property type="protein sequence ID" value="MBC8318361.1"/>
    <property type="molecule type" value="Genomic_DNA"/>
</dbReference>
<name>A0A8J6NDD4_9BACT</name>
<reference evidence="1 2" key="1">
    <citation type="submission" date="2020-08" db="EMBL/GenBank/DDBJ databases">
        <title>Bridging the membrane lipid divide: bacteria of the FCB group superphylum have the potential to synthesize archaeal ether lipids.</title>
        <authorList>
            <person name="Villanueva L."/>
            <person name="Von Meijenfeldt F.A.B."/>
            <person name="Westbye A.B."/>
            <person name="Yadav S."/>
            <person name="Hopmans E.C."/>
            <person name="Dutilh B.E."/>
            <person name="Sinninghe Damste J.S."/>
        </authorList>
    </citation>
    <scope>NUCLEOTIDE SEQUENCE [LARGE SCALE GENOMIC DNA]</scope>
    <source>
        <strain evidence="1">NIOZ-UU47</strain>
    </source>
</reference>
<organism evidence="1 2">
    <name type="scientific">Candidatus Desulfobia pelagia</name>
    <dbReference type="NCBI Taxonomy" id="2841692"/>
    <lineage>
        <taxon>Bacteria</taxon>
        <taxon>Pseudomonadati</taxon>
        <taxon>Thermodesulfobacteriota</taxon>
        <taxon>Desulfobulbia</taxon>
        <taxon>Desulfobulbales</taxon>
        <taxon>Desulfobulbaceae</taxon>
        <taxon>Candidatus Desulfobia</taxon>
    </lineage>
</organism>
<evidence type="ECO:0000313" key="2">
    <source>
        <dbReference type="Proteomes" id="UP000614424"/>
    </source>
</evidence>
<sequence>MSSVSHSPADNISQFKADGLPTLIGSIPLDSHSDALDWIFDYTPNLPLWPQLPGNPLEGMLVQFLEGIPCVLTENGRTFFSTDKDTFESEELAFFEEYLHACEDGSQLFDSRFSVSKERAEGIYLLLERAKSCEGIVALKGQMTGPFTQLTGVSDKNKRAGYYQQSIREMVLRGLAMKAAWQVSFLKQLGHIAILFIDEPALAGLGSTSFLSVSREDIAADQTEIINAVHQAGGLAGIHICANTDWALILSLDYDIINFDAYGYFDRFSAFTNEIHAFFDRGGIIAWGLIPTSKPEYIEQESTESLVAMWEQQAL</sequence>
<evidence type="ECO:0000313" key="1">
    <source>
        <dbReference type="EMBL" id="MBC8318361.1"/>
    </source>
</evidence>
<protein>
    <recommendedName>
        <fullName evidence="3">Methionine synthase</fullName>
    </recommendedName>
</protein>
<dbReference type="Proteomes" id="UP000614424">
    <property type="component" value="Unassembled WGS sequence"/>
</dbReference>
<evidence type="ECO:0008006" key="3">
    <source>
        <dbReference type="Google" id="ProtNLM"/>
    </source>
</evidence>
<accession>A0A8J6NDD4</accession>
<dbReference type="AlphaFoldDB" id="A0A8J6NDD4"/>
<feature type="non-terminal residue" evidence="1">
    <location>
        <position position="315"/>
    </location>
</feature>
<proteinExistence type="predicted"/>
<dbReference type="SUPFAM" id="SSF51726">
    <property type="entry name" value="UROD/MetE-like"/>
    <property type="match status" value="1"/>
</dbReference>
<gene>
    <name evidence="1" type="ORF">H8E41_10690</name>
</gene>
<dbReference type="Gene3D" id="3.20.20.210">
    <property type="match status" value="1"/>
</dbReference>
<dbReference type="InterPro" id="IPR038071">
    <property type="entry name" value="UROD/MetE-like_sf"/>
</dbReference>